<evidence type="ECO:0000313" key="2">
    <source>
        <dbReference type="EMBL" id="KAF8369659.1"/>
    </source>
</evidence>
<dbReference type="PANTHER" id="PTHR47802:SF1">
    <property type="entry name" value="GLYOXALASE FAMILY PROTEIN, EXPRESSED"/>
    <property type="match status" value="1"/>
</dbReference>
<keyword evidence="3" id="KW-1185">Reference proteome</keyword>
<reference evidence="2 3" key="1">
    <citation type="submission" date="2020-04" db="EMBL/GenBank/DDBJ databases">
        <title>Plant Genome Project.</title>
        <authorList>
            <person name="Zhang R.-G."/>
        </authorList>
    </citation>
    <scope>NUCLEOTIDE SEQUENCE [LARGE SCALE GENOMIC DNA]</scope>
    <source>
        <strain evidence="2">YNK0</strain>
        <tissue evidence="2">Leaf</tissue>
    </source>
</reference>
<evidence type="ECO:0000256" key="1">
    <source>
        <dbReference type="SAM" id="MobiDB-lite"/>
    </source>
</evidence>
<dbReference type="OrthoDB" id="16820at2759"/>
<dbReference type="EMBL" id="JABCRI010000612">
    <property type="protein sequence ID" value="KAF8369659.1"/>
    <property type="molecule type" value="Genomic_DNA"/>
</dbReference>
<dbReference type="PANTHER" id="PTHR47802">
    <property type="entry name" value="GLYOXALASE FAMILY PROTEIN, EXPRESSED"/>
    <property type="match status" value="1"/>
</dbReference>
<name>A0A835CXQ7_TETSI</name>
<feature type="region of interest" description="Disordered" evidence="1">
    <location>
        <begin position="31"/>
        <end position="52"/>
    </location>
</feature>
<accession>A0A835CXQ7</accession>
<organism evidence="2 3">
    <name type="scientific">Tetracentron sinense</name>
    <name type="common">Spur-leaf</name>
    <dbReference type="NCBI Taxonomy" id="13715"/>
    <lineage>
        <taxon>Eukaryota</taxon>
        <taxon>Viridiplantae</taxon>
        <taxon>Streptophyta</taxon>
        <taxon>Embryophyta</taxon>
        <taxon>Tracheophyta</taxon>
        <taxon>Spermatophyta</taxon>
        <taxon>Magnoliopsida</taxon>
        <taxon>Trochodendrales</taxon>
        <taxon>Trochodendraceae</taxon>
        <taxon>Tetracentron</taxon>
    </lineage>
</organism>
<protein>
    <submittedName>
        <fullName evidence="2">Uncharacterized protein</fullName>
    </submittedName>
</protein>
<dbReference type="AlphaFoldDB" id="A0A835CXQ7"/>
<evidence type="ECO:0000313" key="3">
    <source>
        <dbReference type="Proteomes" id="UP000655225"/>
    </source>
</evidence>
<dbReference type="Proteomes" id="UP000655225">
    <property type="component" value="Unassembled WGS sequence"/>
</dbReference>
<comment type="caution">
    <text evidence="2">The sequence shown here is derived from an EMBL/GenBank/DDBJ whole genome shotgun (WGS) entry which is preliminary data.</text>
</comment>
<sequence length="123" mass="14351">MIESPKFAEFEVIWLRLPPLFSLHLIERNPESKLPEGPWSSTAPVADPKNLPRGHHVSFSVSNLIPSYKPSRKKESRFLRRPNLMERLSKRSSSIQMVMAWRWGAGKLHNNEKGLRTCKRKYK</sequence>
<proteinExistence type="predicted"/>
<gene>
    <name evidence="2" type="ORF">HHK36_032314</name>
</gene>